<dbReference type="InterPro" id="IPR014867">
    <property type="entry name" value="Spore_coat_CotH_CotH2/3/7"/>
</dbReference>
<protein>
    <recommendedName>
        <fullName evidence="2">Spore coat protein CotH</fullName>
    </recommendedName>
</protein>
<proteinExistence type="predicted"/>
<dbReference type="AlphaFoldDB" id="A0A381V8S0"/>
<dbReference type="EMBL" id="UINC01008160">
    <property type="protein sequence ID" value="SVA36782.1"/>
    <property type="molecule type" value="Genomic_DNA"/>
</dbReference>
<dbReference type="PANTHER" id="PTHR40050">
    <property type="entry name" value="INNER SPORE COAT PROTEIN H"/>
    <property type="match status" value="1"/>
</dbReference>
<sequence length="614" mass="69248">MMTNSKKQSCNGNRISGFFATSLTLMIAMAPCLNSVIGAELKVDDLFRSDHLLEIQIKMLPSDWSKLRKESDRGNGGFGRIFGGSPSSGNRFNLYKADITIDGNTISSVGVRTKGFIGSLNPERPSLKVKFDEYLDQSPVAGLDRLTLNNNVQDESLASQYLTYKLFNKAGIPAPRVSYAKVTVNGEYLGVYTHVESVRAPFIKRHFGDYSGEFYEGTIADFYPKAVENIEAKNKHTKKDRTQAKKLAQILETKESFNLAKVEKYVNVDQFIKFWAMESLLGFWDGYTNNQNNYYAYASPKDDMRFHFMPWGADGAFTESRGPFSRFRGDGNEPKAVYSQSMLANRLFQLDGIPNRYKAALEGILMDVWNEEEIKDDVKRIHALTRNHLHPRQDRIDQGISRLIAFVEDRRSSIESELQDWPVQVQNGPRIPRYSVEIGKLKGWFDTAWKSERLWDVTGLGKAELELTLNGEQVTFSSLGVLGQPEESRRWFGGRGRGRSEQTRKLNPTITFQGVSEDKSQQVEITLTINGKDFESGKKNVPFQGSLTVLNADEDENEFGFSRFMSMKALDGAFKLSEAEMNEGGTVAGTLKMNINESRGGFNFGEGRSRGLRR</sequence>
<evidence type="ECO:0008006" key="2">
    <source>
        <dbReference type="Google" id="ProtNLM"/>
    </source>
</evidence>
<organism evidence="1">
    <name type="scientific">marine metagenome</name>
    <dbReference type="NCBI Taxonomy" id="408172"/>
    <lineage>
        <taxon>unclassified sequences</taxon>
        <taxon>metagenomes</taxon>
        <taxon>ecological metagenomes</taxon>
    </lineage>
</organism>
<accession>A0A381V8S0</accession>
<evidence type="ECO:0000313" key="1">
    <source>
        <dbReference type="EMBL" id="SVA36782.1"/>
    </source>
</evidence>
<reference evidence="1" key="1">
    <citation type="submission" date="2018-05" db="EMBL/GenBank/DDBJ databases">
        <authorList>
            <person name="Lanie J.A."/>
            <person name="Ng W.-L."/>
            <person name="Kazmierczak K.M."/>
            <person name="Andrzejewski T.M."/>
            <person name="Davidsen T.M."/>
            <person name="Wayne K.J."/>
            <person name="Tettelin H."/>
            <person name="Glass J.I."/>
            <person name="Rusch D."/>
            <person name="Podicherti R."/>
            <person name="Tsui H.-C.T."/>
            <person name="Winkler M.E."/>
        </authorList>
    </citation>
    <scope>NUCLEOTIDE SEQUENCE</scope>
</reference>
<dbReference type="Pfam" id="PF08757">
    <property type="entry name" value="CotH"/>
    <property type="match status" value="1"/>
</dbReference>
<dbReference type="PANTHER" id="PTHR40050:SF1">
    <property type="entry name" value="INNER SPORE COAT PROTEIN H"/>
    <property type="match status" value="1"/>
</dbReference>
<gene>
    <name evidence="1" type="ORF">METZ01_LOCUS89636</name>
</gene>
<name>A0A381V8S0_9ZZZZ</name>